<name>A0A839UXF2_9GAMM</name>
<dbReference type="GO" id="GO:0016853">
    <property type="term" value="F:isomerase activity"/>
    <property type="evidence" value="ECO:0007669"/>
    <property type="project" value="UniProtKB-KW"/>
</dbReference>
<organism evidence="4 5">
    <name type="scientific">Simiduia aestuariiviva</name>
    <dbReference type="NCBI Taxonomy" id="1510459"/>
    <lineage>
        <taxon>Bacteria</taxon>
        <taxon>Pseudomonadati</taxon>
        <taxon>Pseudomonadota</taxon>
        <taxon>Gammaproteobacteria</taxon>
        <taxon>Cellvibrionales</taxon>
        <taxon>Cellvibrionaceae</taxon>
        <taxon>Simiduia</taxon>
    </lineage>
</organism>
<evidence type="ECO:0000256" key="1">
    <source>
        <dbReference type="ARBA" id="ARBA00008270"/>
    </source>
</evidence>
<accession>A0A839UXF2</accession>
<dbReference type="Proteomes" id="UP000559987">
    <property type="component" value="Unassembled WGS sequence"/>
</dbReference>
<comment type="similarity">
    <text evidence="1">Belongs to the PhzF family.</text>
</comment>
<keyword evidence="2" id="KW-0413">Isomerase</keyword>
<dbReference type="RefSeq" id="WP_183911478.1">
    <property type="nucleotide sequence ID" value="NZ_JACHXZ010000004.1"/>
</dbReference>
<reference evidence="4 5" key="1">
    <citation type="submission" date="2020-08" db="EMBL/GenBank/DDBJ databases">
        <title>Genomic Encyclopedia of Type Strains, Phase III (KMG-III): the genomes of soil and plant-associated and newly described type strains.</title>
        <authorList>
            <person name="Whitman W."/>
        </authorList>
    </citation>
    <scope>NUCLEOTIDE SEQUENCE [LARGE SCALE GENOMIC DNA]</scope>
    <source>
        <strain evidence="4 5">CECT 8571</strain>
    </source>
</reference>
<dbReference type="NCBIfam" id="TIGR00654">
    <property type="entry name" value="PhzF_family"/>
    <property type="match status" value="1"/>
</dbReference>
<feature type="active site" evidence="3">
    <location>
        <position position="46"/>
    </location>
</feature>
<gene>
    <name evidence="4" type="ORF">FHS30_003218</name>
</gene>
<evidence type="ECO:0000256" key="2">
    <source>
        <dbReference type="ARBA" id="ARBA00023235"/>
    </source>
</evidence>
<dbReference type="InterPro" id="IPR003719">
    <property type="entry name" value="Phenazine_PhzF-like"/>
</dbReference>
<evidence type="ECO:0000313" key="5">
    <source>
        <dbReference type="Proteomes" id="UP000559987"/>
    </source>
</evidence>
<dbReference type="PANTHER" id="PTHR13774:SF17">
    <property type="entry name" value="PHENAZINE BIOSYNTHESIS-LIKE DOMAIN-CONTAINING PROTEIN"/>
    <property type="match status" value="1"/>
</dbReference>
<dbReference type="PIRSF" id="PIRSF016184">
    <property type="entry name" value="PhzC_PhzF"/>
    <property type="match status" value="1"/>
</dbReference>
<dbReference type="SUPFAM" id="SSF54506">
    <property type="entry name" value="Diaminopimelate epimerase-like"/>
    <property type="match status" value="1"/>
</dbReference>
<dbReference type="EMBL" id="JACHXZ010000004">
    <property type="protein sequence ID" value="MBB3170005.1"/>
    <property type="molecule type" value="Genomic_DNA"/>
</dbReference>
<dbReference type="Pfam" id="PF02567">
    <property type="entry name" value="PhzC-PhzF"/>
    <property type="match status" value="1"/>
</dbReference>
<protein>
    <submittedName>
        <fullName evidence="4">PhzF family phenazine biosynthesis protein</fullName>
    </submittedName>
</protein>
<comment type="caution">
    <text evidence="4">The sequence shown here is derived from an EMBL/GenBank/DDBJ whole genome shotgun (WGS) entry which is preliminary data.</text>
</comment>
<sequence>MDLPIYQIDSFTDQRFKGNPAAVIPLDKWLPDETLQAIANENNLSETAFFVAKDTRFQLRWFTPKAEVKLCGHATLAAAEVIFNALQHHQNTIYFDTLSGTLIVKRLADGRIEIDFPAQPVTPILLSGVEQALLITGLGLTPGATFANEDLVVMCANQSAVANIDPDINALKQLPFRGIIVTAKGDKCDFVSRFFGPSVGVNEDPVTGSAHTKLMPFWAAKLDKSLCQARQLSERGGNIECELKDDRVLMRGHAVHYMQGTIHI</sequence>
<keyword evidence="5" id="KW-1185">Reference proteome</keyword>
<proteinExistence type="inferred from homology"/>
<evidence type="ECO:0000313" key="4">
    <source>
        <dbReference type="EMBL" id="MBB3170005.1"/>
    </source>
</evidence>
<dbReference type="GO" id="GO:0005737">
    <property type="term" value="C:cytoplasm"/>
    <property type="evidence" value="ECO:0007669"/>
    <property type="project" value="TreeGrafter"/>
</dbReference>
<evidence type="ECO:0000256" key="3">
    <source>
        <dbReference type="PIRSR" id="PIRSR016184-1"/>
    </source>
</evidence>
<dbReference type="AlphaFoldDB" id="A0A839UXF2"/>
<dbReference type="PANTHER" id="PTHR13774">
    <property type="entry name" value="PHENAZINE BIOSYNTHESIS PROTEIN"/>
    <property type="match status" value="1"/>
</dbReference>
<dbReference type="Gene3D" id="3.10.310.10">
    <property type="entry name" value="Diaminopimelate Epimerase, Chain A, domain 1"/>
    <property type="match status" value="2"/>
</dbReference>